<evidence type="ECO:0000313" key="4">
    <source>
        <dbReference type="Proteomes" id="UP001497457"/>
    </source>
</evidence>
<reference evidence="3 4" key="2">
    <citation type="submission" date="2024-10" db="EMBL/GenBank/DDBJ databases">
        <authorList>
            <person name="Ryan C."/>
        </authorList>
    </citation>
    <scope>NUCLEOTIDE SEQUENCE [LARGE SCALE GENOMIC DNA]</scope>
</reference>
<keyword evidence="2" id="KW-1133">Transmembrane helix</keyword>
<reference evidence="4" key="1">
    <citation type="submission" date="2024-06" db="EMBL/GenBank/DDBJ databases">
        <authorList>
            <person name="Ryan C."/>
        </authorList>
    </citation>
    <scope>NUCLEOTIDE SEQUENCE [LARGE SCALE GENOMIC DNA]</scope>
</reference>
<dbReference type="PANTHER" id="PTHR33248">
    <property type="entry name" value="ZINC ION-BINDING PROTEIN"/>
    <property type="match status" value="1"/>
</dbReference>
<dbReference type="EMBL" id="OZ075144">
    <property type="protein sequence ID" value="CAL5041848.1"/>
    <property type="molecule type" value="Genomic_DNA"/>
</dbReference>
<feature type="coiled-coil region" evidence="1">
    <location>
        <begin position="101"/>
        <end position="139"/>
    </location>
</feature>
<feature type="transmembrane region" description="Helical" evidence="2">
    <location>
        <begin position="153"/>
        <end position="170"/>
    </location>
</feature>
<sequence>MASSSTSRGSWSGEYGSRRSPIPYRIGPLDYEPPVLCHCGRKAALWISWSDDHPGRRYLKCYRAREGGCCLLRWYDGPCDPFVRTLLVDLRDAVWALKSERTQLRSALADALMKLEQQKKETADALMQLEQNNREALALQVEKVQKPEKGMRLLLCLSVVVAVVVFFMRLG</sequence>
<evidence type="ECO:0000256" key="2">
    <source>
        <dbReference type="SAM" id="Phobius"/>
    </source>
</evidence>
<keyword evidence="2" id="KW-0812">Transmembrane</keyword>
<keyword evidence="2" id="KW-0472">Membrane</keyword>
<evidence type="ECO:0000313" key="3">
    <source>
        <dbReference type="EMBL" id="CAL5041848.1"/>
    </source>
</evidence>
<accession>A0ABC9DM00</accession>
<organism evidence="3 4">
    <name type="scientific">Urochloa decumbens</name>
    <dbReference type="NCBI Taxonomy" id="240449"/>
    <lineage>
        <taxon>Eukaryota</taxon>
        <taxon>Viridiplantae</taxon>
        <taxon>Streptophyta</taxon>
        <taxon>Embryophyta</taxon>
        <taxon>Tracheophyta</taxon>
        <taxon>Spermatophyta</taxon>
        <taxon>Magnoliopsida</taxon>
        <taxon>Liliopsida</taxon>
        <taxon>Poales</taxon>
        <taxon>Poaceae</taxon>
        <taxon>PACMAD clade</taxon>
        <taxon>Panicoideae</taxon>
        <taxon>Panicodae</taxon>
        <taxon>Paniceae</taxon>
        <taxon>Melinidinae</taxon>
        <taxon>Urochloa</taxon>
    </lineage>
</organism>
<gene>
    <name evidence="3" type="ORF">URODEC1_LOCUS86885</name>
</gene>
<keyword evidence="4" id="KW-1185">Reference proteome</keyword>
<protein>
    <submittedName>
        <fullName evidence="3">Uncharacterized protein</fullName>
    </submittedName>
</protein>
<dbReference type="Proteomes" id="UP001497457">
    <property type="component" value="Chromosome 34rd"/>
</dbReference>
<name>A0ABC9DM00_9POAL</name>
<proteinExistence type="predicted"/>
<dbReference type="AlphaFoldDB" id="A0ABC9DM00"/>
<keyword evidence="1" id="KW-0175">Coiled coil</keyword>
<evidence type="ECO:0000256" key="1">
    <source>
        <dbReference type="SAM" id="Coils"/>
    </source>
</evidence>